<feature type="compositionally biased region" description="Basic residues" evidence="2">
    <location>
        <begin position="830"/>
        <end position="852"/>
    </location>
</feature>
<dbReference type="OMA" id="MPEIGYG"/>
<gene>
    <name evidence="3" type="ORF">SPPG_05124</name>
</gene>
<feature type="region of interest" description="Disordered" evidence="2">
    <location>
        <begin position="141"/>
        <end position="261"/>
    </location>
</feature>
<feature type="compositionally biased region" description="Polar residues" evidence="2">
    <location>
        <begin position="1986"/>
        <end position="2010"/>
    </location>
</feature>
<evidence type="ECO:0000313" key="3">
    <source>
        <dbReference type="EMBL" id="KNC99744.1"/>
    </source>
</evidence>
<feature type="compositionally biased region" description="Basic and acidic residues" evidence="2">
    <location>
        <begin position="768"/>
        <end position="781"/>
    </location>
</feature>
<dbReference type="RefSeq" id="XP_016607784.1">
    <property type="nucleotide sequence ID" value="XM_016753352.1"/>
</dbReference>
<feature type="compositionally biased region" description="Basic and acidic residues" evidence="2">
    <location>
        <begin position="705"/>
        <end position="747"/>
    </location>
</feature>
<proteinExistence type="predicted"/>
<dbReference type="STRING" id="645134.A0A0L0HFP4"/>
<sequence length="2057" mass="226014">MSTTQSFTGHVDPDRIPIFINSLPDRERRIHKARRAPAPSTAPPGGPSSFPTSDGNTRSNLGKVGGLVTSGMGSRKVSFHAGVGGSAKAGEQRKRARKVICSVCQPIIDLQIHSLFGDVIQVVQSTLSVADYHVLPMTSLQSSLQPATTPLSPPRRHFQRKQGSTIRSDTLEELRPSSNVVLSPRKKPKIGDSASTGPPGEYSRPRQVDRYSATSGFNDGSTIRDGAAVQPAIKQKPYNPEEVREYMKQKRKQRKKKKGLDIEEVPQEHHHMRMKPYDAEKVRAYMQQKLLQRDLEEKAKRHAHKEKAKKTADMLDKLDLYRRQQREILRRKVETDTKRGFTFKATVHTESGDGMADSGSKDYPDSQDIAADLNERLNHDVDQRKDAGIIHMETDEAEVQKRALKRVRSNAKDVTAIAPLHRSLSAPIHKEIETELAQPDQHNTPRQAWLPQPNTSPRTTSHPTPSQRTQPNGTFQRLQALMVTAEALHQRIIRTLPNTDDDTSVTESCADQSSMDWTKEDVAPSSRQTDRIRNKTDQHVQTLPNTDDDIPVTESYAGQLSMDLTKEDVALGPRQTEPIRNKTHQHVQTLPNTDDDISVTESCADQPLRDLTKGHVAPSLRQTESIRNKTHQHVEPLPPLGDLESPPIGDKYSVINIFTRKFTIATLVAPHDANEMEATCDDEVIGGDIIDGSASGDQPSEDLDPDSHDSEQKDSQSHDPDRHGSEQRNIQSHEPDSHDSEQKDTQSHIESAYELSKRDNNPEIIPADGRKESSERFESLRDTSVSGPSTSNRMNEDMSPSQFSDTTDSSAVSSEYSTSRSQMSYSSFNSRRHSQPPRTGRRNYHRAPRRHGSTRDELLCPSRRLSPHSLSRKLMAEINLLEAIEESRIQLAELETTGRTAFAQSEAVTLTQILAERQRKHDRDLEEAKYERELKEAQMDLGAHGVAETGSQAENQRNDMYDEDFEELSDLLSVGSGTAEPSGKAKDLEDLSDFLSVGGGTAEPSGKAKDLEDLSDFLSVGGGTAKPSGKGKDLEDLEDLSDFLSVGGGTAKPSGKAKDLEDLEDFLSVGGGTAKPSGKGKELEDLSDFLYVGGGTAKPSGKGKELEDLSDFLSVGGGTAKPSGKAKDLEDLSDFLSVGGGTVEASGDDIPEDLPPEPDSPVSTVSDHVVPADLPRYLSIAELQTREQAAAAADASGVSLEEHAYDSDSFVPIVESNAVHKAPEDGPDIVEEVQSQYDNDSFASSVEHSDLHKRELVAEDNPCGELARRIELLRRQIAERKRKAKLLYQEKLQKQQTVRQRMRETEMKLKQQLEAINSIIYRTEAEIVTIGMGVELDVESYTSLSAASIARQSVPLEQREQAAAAADASGVSLEEQAYDSDSFVPIVESNDVHKDGADIVEEVQSQYDNDSFASSVEHSDLHKKELVAVESNDVHKAPEDSSDIVEEVQSQYDNDSFASSVEPSDSHKGELVAEDNPAAMDDIQNEYDSDSFVPIVESNDVHKDGADIVEEVQSEYDNDSFASSVEHSDSHKGELVAEDNPAAMDDIQNEYDSDSFVPVVESTDLHKAPEDGPDIVEVQSQYDNGSFASSVEHSDLHKGELVAEDNPAAKDEVQNEYDSDSFVPIVESNDVHKDGADIVEEVQSEYDNGSFASSVEHSDLHKREMVADDGSAAVEEVDEDDKNRFVSFVEPSDLCKGAEDHPAAMEEVQDEYDSESFVPVVESPDVRVGEMSVEDNPTAIEEVQDEYDSDSFVPAVESTDLRVGGEMSAEDNSNPTAIEEVQDEHDSSFVPVVESTDLPVGEMCAEDNPAAIEQVQDAYDSDSFEPVVESTDLRVGEVSAEDNPTAIEQVQDEDDSDSFVPVVDSVDLHKEEQDAILEQVDQDVKLDVDLSAKGLETSVDPSAEEDIVDQLLADLLDDAIKVMKSVEKQGAKDGAAPVEQQQSPLPGPSPRNSDIYPISTDTTTEQIANLIFDDSLFRSRDDYAYGQTSPPQARSPYSTTPSGIPTTSHPPSTLWLGPLCPICPRHARNPSPTPRHPLRTLHPCPAITPHNPRLYAS</sequence>
<feature type="compositionally biased region" description="Basic and acidic residues" evidence="2">
    <location>
        <begin position="239"/>
        <end position="248"/>
    </location>
</feature>
<feature type="compositionally biased region" description="Polar residues" evidence="2">
    <location>
        <begin position="782"/>
        <end position="812"/>
    </location>
</feature>
<feature type="region of interest" description="Disordered" evidence="2">
    <location>
        <begin position="2031"/>
        <end position="2057"/>
    </location>
</feature>
<feature type="compositionally biased region" description="Polar residues" evidence="2">
    <location>
        <begin position="1453"/>
        <end position="1463"/>
    </location>
</feature>
<evidence type="ECO:0000256" key="2">
    <source>
        <dbReference type="SAM" id="MobiDB-lite"/>
    </source>
</evidence>
<keyword evidence="4" id="KW-1185">Reference proteome</keyword>
<accession>A0A0L0HFP4</accession>
<feature type="compositionally biased region" description="Polar residues" evidence="2">
    <location>
        <begin position="505"/>
        <end position="516"/>
    </location>
</feature>
<reference evidence="3 4" key="1">
    <citation type="submission" date="2009-08" db="EMBL/GenBank/DDBJ databases">
        <title>The Genome Sequence of Spizellomyces punctatus strain DAOM BR117.</title>
        <authorList>
            <consortium name="The Broad Institute Genome Sequencing Platform"/>
            <person name="Russ C."/>
            <person name="Cuomo C."/>
            <person name="Shea T."/>
            <person name="Young S.K."/>
            <person name="Zeng Q."/>
            <person name="Koehrsen M."/>
            <person name="Haas B."/>
            <person name="Borodovsky M."/>
            <person name="Guigo R."/>
            <person name="Alvarado L."/>
            <person name="Berlin A."/>
            <person name="Bochicchio J."/>
            <person name="Borenstein D."/>
            <person name="Chapman S."/>
            <person name="Chen Z."/>
            <person name="Engels R."/>
            <person name="Freedman E."/>
            <person name="Gellesch M."/>
            <person name="Goldberg J."/>
            <person name="Griggs A."/>
            <person name="Gujja S."/>
            <person name="Heiman D."/>
            <person name="Hepburn T."/>
            <person name="Howarth C."/>
            <person name="Jen D."/>
            <person name="Larson L."/>
            <person name="Lewis B."/>
            <person name="Mehta T."/>
            <person name="Park D."/>
            <person name="Pearson M."/>
            <person name="Roberts A."/>
            <person name="Saif S."/>
            <person name="Shenoy N."/>
            <person name="Sisk P."/>
            <person name="Stolte C."/>
            <person name="Sykes S."/>
            <person name="Thomson T."/>
            <person name="Walk T."/>
            <person name="White J."/>
            <person name="Yandava C."/>
            <person name="Burger G."/>
            <person name="Gray M.W."/>
            <person name="Holland P.W.H."/>
            <person name="King N."/>
            <person name="Lang F.B.F."/>
            <person name="Roger A.J."/>
            <person name="Ruiz-Trillo I."/>
            <person name="Lander E."/>
            <person name="Nusbaum C."/>
        </authorList>
    </citation>
    <scope>NUCLEOTIDE SEQUENCE [LARGE SCALE GENOMIC DNA]</scope>
    <source>
        <strain evidence="3 4">DAOM BR117</strain>
    </source>
</reference>
<protein>
    <submittedName>
        <fullName evidence="3">Uncharacterized protein</fullName>
    </submittedName>
</protein>
<feature type="region of interest" description="Disordered" evidence="2">
    <location>
        <begin position="1928"/>
        <end position="1958"/>
    </location>
</feature>
<feature type="compositionally biased region" description="Basic and acidic residues" evidence="2">
    <location>
        <begin position="517"/>
        <end position="530"/>
    </location>
</feature>
<dbReference type="VEuPathDB" id="FungiDB:SPPG_05124"/>
<evidence type="ECO:0000313" key="4">
    <source>
        <dbReference type="Proteomes" id="UP000053201"/>
    </source>
</evidence>
<feature type="compositionally biased region" description="Polar residues" evidence="2">
    <location>
        <begin position="212"/>
        <end position="221"/>
    </location>
</feature>
<evidence type="ECO:0000256" key="1">
    <source>
        <dbReference type="SAM" id="Coils"/>
    </source>
</evidence>
<feature type="compositionally biased region" description="Low complexity" evidence="2">
    <location>
        <begin position="813"/>
        <end position="827"/>
    </location>
</feature>
<feature type="region of interest" description="Disordered" evidence="2">
    <location>
        <begin position="1"/>
        <end position="67"/>
    </location>
</feature>
<feature type="region of interest" description="Disordered" evidence="2">
    <location>
        <begin position="1982"/>
        <end position="2010"/>
    </location>
</feature>
<dbReference type="Proteomes" id="UP000053201">
    <property type="component" value="Unassembled WGS sequence"/>
</dbReference>
<feature type="region of interest" description="Disordered" evidence="2">
    <location>
        <begin position="686"/>
        <end position="858"/>
    </location>
</feature>
<feature type="coiled-coil region" evidence="1">
    <location>
        <begin position="1263"/>
        <end position="1290"/>
    </location>
</feature>
<feature type="region of interest" description="Disordered" evidence="2">
    <location>
        <begin position="1137"/>
        <end position="1167"/>
    </location>
</feature>
<keyword evidence="1" id="KW-0175">Coiled coil</keyword>
<dbReference type="InParanoid" id="A0A0L0HFP4"/>
<dbReference type="OrthoDB" id="2159045at2759"/>
<feature type="compositionally biased region" description="Low complexity" evidence="2">
    <location>
        <begin position="686"/>
        <end position="697"/>
    </location>
</feature>
<feature type="region of interest" description="Disordered" evidence="2">
    <location>
        <begin position="498"/>
        <end position="530"/>
    </location>
</feature>
<dbReference type="EMBL" id="KQ257457">
    <property type="protein sequence ID" value="KNC99744.1"/>
    <property type="molecule type" value="Genomic_DNA"/>
</dbReference>
<feature type="region of interest" description="Disordered" evidence="2">
    <location>
        <begin position="437"/>
        <end position="472"/>
    </location>
</feature>
<feature type="region of interest" description="Disordered" evidence="2">
    <location>
        <begin position="1453"/>
        <end position="1473"/>
    </location>
</feature>
<name>A0A0L0HFP4_SPIPD</name>
<organism evidence="3 4">
    <name type="scientific">Spizellomyces punctatus (strain DAOM BR117)</name>
    <dbReference type="NCBI Taxonomy" id="645134"/>
    <lineage>
        <taxon>Eukaryota</taxon>
        <taxon>Fungi</taxon>
        <taxon>Fungi incertae sedis</taxon>
        <taxon>Chytridiomycota</taxon>
        <taxon>Chytridiomycota incertae sedis</taxon>
        <taxon>Chytridiomycetes</taxon>
        <taxon>Spizellomycetales</taxon>
        <taxon>Spizellomycetaceae</taxon>
        <taxon>Spizellomyces</taxon>
    </lineage>
</organism>
<feature type="compositionally biased region" description="Polar residues" evidence="2">
    <location>
        <begin position="141"/>
        <end position="150"/>
    </location>
</feature>
<feature type="compositionally biased region" description="Basic residues" evidence="2">
    <location>
        <begin position="249"/>
        <end position="258"/>
    </location>
</feature>
<feature type="compositionally biased region" description="Acidic residues" evidence="2">
    <location>
        <begin position="1146"/>
        <end position="1156"/>
    </location>
</feature>
<feature type="compositionally biased region" description="Low complexity" evidence="2">
    <location>
        <begin position="453"/>
        <end position="471"/>
    </location>
</feature>
<dbReference type="GeneID" id="27688526"/>